<protein>
    <recommendedName>
        <fullName evidence="6">Secreted protein</fullName>
    </recommendedName>
</protein>
<keyword evidence="1" id="KW-0175">Coiled coil</keyword>
<dbReference type="HOGENOM" id="CLU_446090_0_0_6"/>
<evidence type="ECO:0000256" key="3">
    <source>
        <dbReference type="SAM" id="SignalP"/>
    </source>
</evidence>
<proteinExistence type="predicted"/>
<keyword evidence="3" id="KW-0732">Signal</keyword>
<evidence type="ECO:0000256" key="1">
    <source>
        <dbReference type="SAM" id="Coils"/>
    </source>
</evidence>
<dbReference type="eggNOG" id="ENOG502Z7N7">
    <property type="taxonomic scope" value="Bacteria"/>
</dbReference>
<sequence length="600" mass="65075">MKKLAITLSLLALSGAAQAESYRLAYSKAENVEVFVDHPAGQPWCSQQLELRFVFAAKPAQPSVDRLMPKLGGLLNGQCPSATSLTWKSVDSNGAGSASGSASKATGWAAVLKQPAPTVAASAPVGAAATPAPEAAPAAPAPIVKPEALAPASPAAVVAPVPPAPVAEQASANGMPSDFAVNGWKPPLEDEVLKATDFFVQVQDQSGCRFRITRKLDGNSQYLSAQSSGVTCGPDGYASGTGQLTLMRSDGVEIGSYRGGFHRGIPFNREVPPLPIVAFDGNHNAYLLLFSEPSTRVHYLVRADAGWDGRWDLDNQPLIALTDNLDLFRKIESIRSSLLYGLSKLDKALPKTSSVRFYAVRDLPNGMLKGDRDQWLYEVSADRGWSSKAWDFNPQYAHNWLFDAEAKAARQQRELEAQRQREEQLKREQLGYQAEQQLRLYGELRKEAKNPRELYSRILSDVSYSAVGGSGYASLVTGGNANLSQIVRISGKSDEGWKVDYPYEALLSADDASKSPEKGWFLVKGKVSLDSEKRDKDDLPLTLIAASSLQPCGEEGCTDLRDPLKLVRQQVGDDQWTPEGARETIKQAWPDRVVDQGEAE</sequence>
<reference evidence="4 5" key="1">
    <citation type="submission" date="2013-03" db="EMBL/GenBank/DDBJ databases">
        <authorList>
            <person name="Linke B."/>
        </authorList>
    </citation>
    <scope>NUCLEOTIDE SEQUENCE [LARGE SCALE GENOMIC DNA]</scope>
    <source>
        <strain evidence="4 5">B13</strain>
    </source>
</reference>
<dbReference type="STRING" id="1301098.PKB_0088"/>
<dbReference type="AlphaFoldDB" id="A0A024HAC1"/>
<dbReference type="OrthoDB" id="6515265at2"/>
<evidence type="ECO:0000256" key="2">
    <source>
        <dbReference type="SAM" id="MobiDB-lite"/>
    </source>
</evidence>
<feature type="signal peptide" evidence="3">
    <location>
        <begin position="1"/>
        <end position="19"/>
    </location>
</feature>
<feature type="coiled-coil region" evidence="1">
    <location>
        <begin position="401"/>
        <end position="435"/>
    </location>
</feature>
<evidence type="ECO:0008006" key="6">
    <source>
        <dbReference type="Google" id="ProtNLM"/>
    </source>
</evidence>
<organism evidence="4 5">
    <name type="scientific">Pseudomonas knackmussii (strain DSM 6978 / CCUG 54928 / LMG 23759 / B13)</name>
    <dbReference type="NCBI Taxonomy" id="1301098"/>
    <lineage>
        <taxon>Bacteria</taxon>
        <taxon>Pseudomonadati</taxon>
        <taxon>Pseudomonadota</taxon>
        <taxon>Gammaproteobacteria</taxon>
        <taxon>Pseudomonadales</taxon>
        <taxon>Pseudomonadaceae</taxon>
        <taxon>Pseudomonas</taxon>
    </lineage>
</organism>
<accession>A0A024HAC1</accession>
<evidence type="ECO:0000313" key="5">
    <source>
        <dbReference type="Proteomes" id="UP000025241"/>
    </source>
</evidence>
<evidence type="ECO:0000313" key="4">
    <source>
        <dbReference type="EMBL" id="CDF81467.1"/>
    </source>
</evidence>
<dbReference type="KEGG" id="pkc:PKB_0088"/>
<feature type="region of interest" description="Disordered" evidence="2">
    <location>
        <begin position="572"/>
        <end position="600"/>
    </location>
</feature>
<dbReference type="RefSeq" id="WP_156957966.1">
    <property type="nucleotide sequence ID" value="NZ_HG322950.1"/>
</dbReference>
<feature type="chain" id="PRO_5001532986" description="Secreted protein" evidence="3">
    <location>
        <begin position="20"/>
        <end position="600"/>
    </location>
</feature>
<name>A0A024HAC1_PSEKB</name>
<keyword evidence="5" id="KW-1185">Reference proteome</keyword>
<dbReference type="EMBL" id="HG322950">
    <property type="protein sequence ID" value="CDF81467.1"/>
    <property type="molecule type" value="Genomic_DNA"/>
</dbReference>
<gene>
    <name evidence="4" type="ORF">PKB_0088</name>
</gene>
<dbReference type="PATRIC" id="fig|1301098.3.peg.92"/>
<dbReference type="Proteomes" id="UP000025241">
    <property type="component" value="Chromosome I"/>
</dbReference>
<reference evidence="4 5" key="2">
    <citation type="submission" date="2014-05" db="EMBL/GenBank/DDBJ databases">
        <title>Genome sequence of the 3-chlorobenzoate degrading bacterium Pseudomonas knackmussii B13 shows multiple evidence for horizontal gene transfer.</title>
        <authorList>
            <person name="Miyazaki R."/>
            <person name="Bertelli C."/>
            <person name="Falquet L."/>
            <person name="Robinson-Rechavi M."/>
            <person name="Gharib W."/>
            <person name="Roy S."/>
            <person name="Van der Meer J.R."/>
        </authorList>
    </citation>
    <scope>NUCLEOTIDE SEQUENCE [LARGE SCALE GENOMIC DNA]</scope>
    <source>
        <strain evidence="4 5">B13</strain>
    </source>
</reference>